<evidence type="ECO:0000259" key="1">
    <source>
        <dbReference type="Pfam" id="PF09861"/>
    </source>
</evidence>
<sequence>MPGANGNNFLIRTFHTAARGKKVHPILFPYGNGHVEVTIDCPNSPTIIDYHSEADGSAEGIIEEALRHPVAGKPLHELAAGRSRAVILVSDGTRLCPSRLFLPALLGALNRGGIADDRIRIVVALGMHRKHTDAELKRLVGEEAFERVAVVNHSALSEDCVAVGTTSLGTPIEINRLVVEADLLIATGNIEPHRLVGVSGGVKALIPGTASHRCIEANHALSGRYKAALGDPDNPIHRDLEEALAFVPIHFLFNVIANHRQELLEAYSGELIPTHRRGLEAARKRFFVPVSSQYDIILASTGGSPKDLQLYQAIKTMQNASAFTKPGGSIVLLARCEELFGNGIFQYWVETIRDRPTMLRKLKEQFVLGAHKVAQIEQIVSKHTVYLYSDMPDALTELAGFIPVRDLQQLVSSVINNEDCEVAMMPHGALTFPAPE</sequence>
<dbReference type="Pfam" id="PF09861">
    <property type="entry name" value="Lar_N"/>
    <property type="match status" value="1"/>
</dbReference>
<dbReference type="OrthoDB" id="9770545at2"/>
<evidence type="ECO:0000313" key="4">
    <source>
        <dbReference type="Proteomes" id="UP000307943"/>
    </source>
</evidence>
<dbReference type="EMBL" id="VDCQ01000077">
    <property type="protein sequence ID" value="TNJ61035.1"/>
    <property type="molecule type" value="Genomic_DNA"/>
</dbReference>
<keyword evidence="4" id="KW-1185">Reference proteome</keyword>
<dbReference type="InterPro" id="IPR048520">
    <property type="entry name" value="LarA_C"/>
</dbReference>
<dbReference type="GO" id="GO:0050043">
    <property type="term" value="F:lactate racemase activity"/>
    <property type="evidence" value="ECO:0007669"/>
    <property type="project" value="InterPro"/>
</dbReference>
<feature type="domain" description="Lactate racemase C-terminal" evidence="2">
    <location>
        <begin position="293"/>
        <end position="428"/>
    </location>
</feature>
<accession>A0A5C4SXS4</accession>
<dbReference type="PANTHER" id="PTHR33171:SF17">
    <property type="entry name" value="LARA-LIKE N-TERMINAL DOMAIN-CONTAINING PROTEIN"/>
    <property type="match status" value="1"/>
</dbReference>
<reference evidence="3 4" key="1">
    <citation type="submission" date="2019-05" db="EMBL/GenBank/DDBJ databases">
        <title>We sequenced the genome of Paenibacillus hemerocallicola KCTC 33185 for further insight into its adaptation and study the phylogeny of Paenibacillus.</title>
        <authorList>
            <person name="Narsing Rao M.P."/>
        </authorList>
    </citation>
    <scope>NUCLEOTIDE SEQUENCE [LARGE SCALE GENOMIC DNA]</scope>
    <source>
        <strain evidence="3 4">KCTC 33185</strain>
    </source>
</reference>
<organism evidence="3 4">
    <name type="scientific">Paenibacillus hemerocallicola</name>
    <dbReference type="NCBI Taxonomy" id="1172614"/>
    <lineage>
        <taxon>Bacteria</taxon>
        <taxon>Bacillati</taxon>
        <taxon>Bacillota</taxon>
        <taxon>Bacilli</taxon>
        <taxon>Bacillales</taxon>
        <taxon>Paenibacillaceae</taxon>
        <taxon>Paenibacillus</taxon>
    </lineage>
</organism>
<dbReference type="InterPro" id="IPR047926">
    <property type="entry name" value="Ni_dep_LarA"/>
</dbReference>
<gene>
    <name evidence="3" type="primary">larA</name>
    <name evidence="3" type="ORF">FE784_34760</name>
</gene>
<dbReference type="NCBIfam" id="NF033504">
    <property type="entry name" value="Ni_dep_LarA"/>
    <property type="match status" value="1"/>
</dbReference>
<protein>
    <submittedName>
        <fullName evidence="3">Nickel-dependent lactate racemase</fullName>
    </submittedName>
</protein>
<dbReference type="InterPro" id="IPR018657">
    <property type="entry name" value="LarA-like_N"/>
</dbReference>
<dbReference type="Proteomes" id="UP000307943">
    <property type="component" value="Unassembled WGS sequence"/>
</dbReference>
<comment type="caution">
    <text evidence="3">The sequence shown here is derived from an EMBL/GenBank/DDBJ whole genome shotgun (WGS) entry which is preliminary data.</text>
</comment>
<dbReference type="InterPro" id="IPR043166">
    <property type="entry name" value="LarA-like_C"/>
</dbReference>
<dbReference type="Gene3D" id="3.40.50.11440">
    <property type="match status" value="1"/>
</dbReference>
<dbReference type="InterPro" id="IPR048068">
    <property type="entry name" value="LarA-like"/>
</dbReference>
<evidence type="ECO:0000313" key="3">
    <source>
        <dbReference type="EMBL" id="TNJ61035.1"/>
    </source>
</evidence>
<dbReference type="Pfam" id="PF21113">
    <property type="entry name" value="LarA_C"/>
    <property type="match status" value="1"/>
</dbReference>
<dbReference type="PANTHER" id="PTHR33171">
    <property type="entry name" value="LAR_N DOMAIN-CONTAINING PROTEIN"/>
    <property type="match status" value="1"/>
</dbReference>
<name>A0A5C4SXS4_9BACL</name>
<dbReference type="Gene3D" id="3.90.226.30">
    <property type="match status" value="1"/>
</dbReference>
<feature type="domain" description="LarA-like N-terminal" evidence="1">
    <location>
        <begin position="30"/>
        <end position="222"/>
    </location>
</feature>
<proteinExistence type="predicted"/>
<dbReference type="AlphaFoldDB" id="A0A5C4SXS4"/>
<evidence type="ECO:0000259" key="2">
    <source>
        <dbReference type="Pfam" id="PF21113"/>
    </source>
</evidence>